<reference evidence="2 3" key="1">
    <citation type="submission" date="2022-03" db="EMBL/GenBank/DDBJ databases">
        <authorList>
            <person name="Macdonald S."/>
            <person name="Ahmed S."/>
            <person name="Newling K."/>
        </authorList>
    </citation>
    <scope>NUCLEOTIDE SEQUENCE [LARGE SCALE GENOMIC DNA]</scope>
</reference>
<accession>A0ABC8J1H5</accession>
<gene>
    <name evidence="2" type="ORF">ERUC_LOCUS5413</name>
</gene>
<evidence type="ECO:0000313" key="2">
    <source>
        <dbReference type="EMBL" id="CAH8309284.1"/>
    </source>
</evidence>
<dbReference type="EMBL" id="CAKOAT010070266">
    <property type="protein sequence ID" value="CAH8309284.1"/>
    <property type="molecule type" value="Genomic_DNA"/>
</dbReference>
<dbReference type="Proteomes" id="UP001642260">
    <property type="component" value="Unassembled WGS sequence"/>
</dbReference>
<evidence type="ECO:0000313" key="3">
    <source>
        <dbReference type="Proteomes" id="UP001642260"/>
    </source>
</evidence>
<dbReference type="Gene3D" id="1.10.1900.10">
    <property type="entry name" value="c-terminal domain of poly(a) binding protein"/>
    <property type="match status" value="1"/>
</dbReference>
<keyword evidence="3" id="KW-1185">Reference proteome</keyword>
<comment type="caution">
    <text evidence="2">The sequence shown here is derived from an EMBL/GenBank/DDBJ whole genome shotgun (WGS) entry which is preliminary data.</text>
</comment>
<protein>
    <recommendedName>
        <fullName evidence="1">PABC domain-containing protein</fullName>
    </recommendedName>
</protein>
<dbReference type="SMART" id="SM00517">
    <property type="entry name" value="PolyA"/>
    <property type="match status" value="1"/>
</dbReference>
<dbReference type="PROSITE" id="PS51309">
    <property type="entry name" value="PABC"/>
    <property type="match status" value="1"/>
</dbReference>
<dbReference type="InterPro" id="IPR002004">
    <property type="entry name" value="PABP_HYD_C"/>
</dbReference>
<dbReference type="SUPFAM" id="SSF63570">
    <property type="entry name" value="PABC (PABP) domain"/>
    <property type="match status" value="1"/>
</dbReference>
<organism evidence="2 3">
    <name type="scientific">Eruca vesicaria subsp. sativa</name>
    <name type="common">Garden rocket</name>
    <name type="synonym">Eruca sativa</name>
    <dbReference type="NCBI Taxonomy" id="29727"/>
    <lineage>
        <taxon>Eukaryota</taxon>
        <taxon>Viridiplantae</taxon>
        <taxon>Streptophyta</taxon>
        <taxon>Embryophyta</taxon>
        <taxon>Tracheophyta</taxon>
        <taxon>Spermatophyta</taxon>
        <taxon>Magnoliopsida</taxon>
        <taxon>eudicotyledons</taxon>
        <taxon>Gunneridae</taxon>
        <taxon>Pentapetalae</taxon>
        <taxon>rosids</taxon>
        <taxon>malvids</taxon>
        <taxon>Brassicales</taxon>
        <taxon>Brassicaceae</taxon>
        <taxon>Brassiceae</taxon>
        <taxon>Eruca</taxon>
    </lineage>
</organism>
<name>A0ABC8J1H5_ERUVS</name>
<dbReference type="AlphaFoldDB" id="A0ABC8J1H5"/>
<dbReference type="Pfam" id="PF00658">
    <property type="entry name" value="MLLE"/>
    <property type="match status" value="1"/>
</dbReference>
<dbReference type="InterPro" id="IPR036053">
    <property type="entry name" value="PABP-dom"/>
</dbReference>
<sequence>MEYRLCFIDDKFLGSSFTHLWRSMSQLMWLKLQILGEQLYPLVEKHEPVHVAKVTGMLLEMDEAEIMHLLESPEALNIDCAVLLKIIVSHIRFCY</sequence>
<evidence type="ECO:0000259" key="1">
    <source>
        <dbReference type="PROSITE" id="PS51309"/>
    </source>
</evidence>
<proteinExistence type="predicted"/>
<feature type="domain" description="PABC" evidence="1">
    <location>
        <begin position="15"/>
        <end position="92"/>
    </location>
</feature>